<comment type="caution">
    <text evidence="1">The sequence shown here is derived from an EMBL/GenBank/DDBJ whole genome shotgun (WGS) entry which is preliminary data.</text>
</comment>
<evidence type="ECO:0000313" key="1">
    <source>
        <dbReference type="EMBL" id="GBR76872.1"/>
    </source>
</evidence>
<protein>
    <submittedName>
        <fullName evidence="1">Uncharacterized protein</fullName>
    </submittedName>
</protein>
<proteinExistence type="predicted"/>
<gene>
    <name evidence="1" type="ORF">NO2_1357</name>
</gene>
<dbReference type="Proteomes" id="UP000275925">
    <property type="component" value="Unassembled WGS sequence"/>
</dbReference>
<evidence type="ECO:0000313" key="2">
    <source>
        <dbReference type="Proteomes" id="UP000275925"/>
    </source>
</evidence>
<reference evidence="1 2" key="1">
    <citation type="journal article" date="2019" name="ISME J.">
        <title>Genome analyses of uncultured TG2/ZB3 bacteria in 'Margulisbacteria' specifically attached to ectosymbiotic spirochetes of protists in the termite gut.</title>
        <authorList>
            <person name="Utami Y.D."/>
            <person name="Kuwahara H."/>
            <person name="Igai K."/>
            <person name="Murakami T."/>
            <person name="Sugaya K."/>
            <person name="Morikawa T."/>
            <person name="Nagura Y."/>
            <person name="Yuki M."/>
            <person name="Deevong P."/>
            <person name="Inoue T."/>
            <person name="Kihara K."/>
            <person name="Lo N."/>
            <person name="Yamada A."/>
            <person name="Ohkuma M."/>
            <person name="Hongoh Y."/>
        </authorList>
    </citation>
    <scope>NUCLEOTIDE SEQUENCE [LARGE SCALE GENOMIC DNA]</scope>
    <source>
        <strain evidence="1">NkOx7-02</strain>
    </source>
</reference>
<sequence length="544" mass="61679">MQEHQKTETLSFSVEDIRRAINEIKNEFNQNQKTELRQELGTAINELLAKEDAILENDQIRLGNESISGAELRAVGVSFGSTSGVARPLGAFGNNTRGAEWDAFGSFADRQRPNFNLFIIPAKLDIVNKDTGADKDTSVQPLRTQNVDRNNPEIHRAITEATISRTAWVEEPRPENGKIFDLDFGILSREIVQNIRQTSAQNSPEMHDTPMETLRDIYELTPEDIELFDGDYKKEALRLIQEDMQKRIQEAGGDENKGLMSFAEMVMHYPPNDGRFGQAGEPPDFSKWKGDFKVGFMMVGEELIPIKPVTNMHLTAANNRRTLLLKFEAEGVTYDISYNIADLDRPESLVESAGDEENPQLKINDVKVDTEGKTIIEYLMERHIHPDDMKTKFENVVLQPPDDYITGSVSDFSITYLNRLEFIARIGIKGDFTLNDTDALRIYRFRHESDDTVVKGDKPNQEYNGWLYTVTAGDREEPELRVLIPRTEGVNDIPIISGGNINMRNVPPYHRITDENGEVWMIATRSNVDNYLKGVGNANNPFVY</sequence>
<keyword evidence="2" id="KW-1185">Reference proteome</keyword>
<accession>A0A388TIS9</accession>
<dbReference type="AlphaFoldDB" id="A0A388TIS9"/>
<organism evidence="1 2">
    <name type="scientific">Candidatus Termititenax persephonae</name>
    <dbReference type="NCBI Taxonomy" id="2218525"/>
    <lineage>
        <taxon>Bacteria</taxon>
        <taxon>Bacillati</taxon>
        <taxon>Candidatus Margulisiibacteriota</taxon>
        <taxon>Candidatus Termititenacia</taxon>
        <taxon>Candidatus Termititenacales</taxon>
        <taxon>Candidatus Termititenacaceae</taxon>
        <taxon>Candidatus Termititenax</taxon>
    </lineage>
</organism>
<name>A0A388TIS9_9BACT</name>
<dbReference type="EMBL" id="BGZO01000059">
    <property type="protein sequence ID" value="GBR76872.1"/>
    <property type="molecule type" value="Genomic_DNA"/>
</dbReference>